<dbReference type="GO" id="GO:0006355">
    <property type="term" value="P:regulation of DNA-templated transcription"/>
    <property type="evidence" value="ECO:0007669"/>
    <property type="project" value="UniProtKB-ARBA"/>
</dbReference>
<dbReference type="InterPro" id="IPR036390">
    <property type="entry name" value="WH_DNA-bd_sf"/>
</dbReference>
<gene>
    <name evidence="2" type="ORF">EV696_10466</name>
</gene>
<protein>
    <submittedName>
        <fullName evidence="2">ArsR family transcriptional regulator</fullName>
    </submittedName>
</protein>
<dbReference type="Proteomes" id="UP000295375">
    <property type="component" value="Unassembled WGS sequence"/>
</dbReference>
<dbReference type="SUPFAM" id="SSF46785">
    <property type="entry name" value="Winged helix' DNA-binding domain"/>
    <property type="match status" value="1"/>
</dbReference>
<dbReference type="AlphaFoldDB" id="A0A4R6UQW2"/>
<dbReference type="OrthoDB" id="5521380at2"/>
<name>A0A4R6UQW2_9GAMM</name>
<dbReference type="PANTHER" id="PTHR37318">
    <property type="entry name" value="BSL7504 PROTEIN"/>
    <property type="match status" value="1"/>
</dbReference>
<evidence type="ECO:0000313" key="2">
    <source>
        <dbReference type="EMBL" id="TDQ49362.1"/>
    </source>
</evidence>
<proteinExistence type="predicted"/>
<accession>A0A4R6UQW2</accession>
<evidence type="ECO:0000259" key="1">
    <source>
        <dbReference type="Pfam" id="PF13601"/>
    </source>
</evidence>
<dbReference type="RefSeq" id="WP_133588883.1">
    <property type="nucleotide sequence ID" value="NZ_CP037953.1"/>
</dbReference>
<organism evidence="2 3">
    <name type="scientific">Permianibacter aggregans</name>
    <dbReference type="NCBI Taxonomy" id="1510150"/>
    <lineage>
        <taxon>Bacteria</taxon>
        <taxon>Pseudomonadati</taxon>
        <taxon>Pseudomonadota</taxon>
        <taxon>Gammaproteobacteria</taxon>
        <taxon>Pseudomonadales</taxon>
        <taxon>Pseudomonadaceae</taxon>
        <taxon>Permianibacter</taxon>
    </lineage>
</organism>
<dbReference type="InterPro" id="IPR036388">
    <property type="entry name" value="WH-like_DNA-bd_sf"/>
</dbReference>
<dbReference type="Gene3D" id="1.10.10.10">
    <property type="entry name" value="Winged helix-like DNA-binding domain superfamily/Winged helix DNA-binding domain"/>
    <property type="match status" value="1"/>
</dbReference>
<comment type="caution">
    <text evidence="2">The sequence shown here is derived from an EMBL/GenBank/DDBJ whole genome shotgun (WGS) entry which is preliminary data.</text>
</comment>
<dbReference type="CDD" id="cd00090">
    <property type="entry name" value="HTH_ARSR"/>
    <property type="match status" value="1"/>
</dbReference>
<dbReference type="PANTHER" id="PTHR37318:SF1">
    <property type="entry name" value="BSL7504 PROTEIN"/>
    <property type="match status" value="1"/>
</dbReference>
<sequence>MSQPPPEQALDALLQLDRLIHEPSRLAILTVLSEAEWVEFSFLEAACRLSKGNLSSHLSKLEAAGFIEIDKRFRGKRPLTSIRLTDSGRASLNQYRQQLLQFMQNS</sequence>
<evidence type="ECO:0000313" key="3">
    <source>
        <dbReference type="Proteomes" id="UP000295375"/>
    </source>
</evidence>
<dbReference type="InterPro" id="IPR011991">
    <property type="entry name" value="ArsR-like_HTH"/>
</dbReference>
<keyword evidence="3" id="KW-1185">Reference proteome</keyword>
<reference evidence="2 3" key="1">
    <citation type="submission" date="2019-03" db="EMBL/GenBank/DDBJ databases">
        <title>Genomic Encyclopedia of Type Strains, Phase IV (KMG-IV): sequencing the most valuable type-strain genomes for metagenomic binning, comparative biology and taxonomic classification.</title>
        <authorList>
            <person name="Goeker M."/>
        </authorList>
    </citation>
    <scope>NUCLEOTIDE SEQUENCE [LARGE SCALE GENOMIC DNA]</scope>
    <source>
        <strain evidence="2 3">DSM 103792</strain>
    </source>
</reference>
<dbReference type="InterPro" id="IPR027395">
    <property type="entry name" value="WH_DNA-bd_dom"/>
</dbReference>
<feature type="domain" description="Winged helix DNA-binding" evidence="1">
    <location>
        <begin position="25"/>
        <end position="103"/>
    </location>
</feature>
<dbReference type="Pfam" id="PF13601">
    <property type="entry name" value="HTH_34"/>
    <property type="match status" value="1"/>
</dbReference>
<dbReference type="EMBL" id="SNYM01000004">
    <property type="protein sequence ID" value="TDQ49362.1"/>
    <property type="molecule type" value="Genomic_DNA"/>
</dbReference>